<name>A0A4R0UR55_BIFLL</name>
<reference evidence="2 3" key="1">
    <citation type="journal article" date="2018" name="Sci. Rep.">
        <title>Genomic diversity and distribution of Bifidobacterium longum subsp. longum across the human lifespan.</title>
        <authorList>
            <person name="Odamaki T."/>
            <person name="Bottacini F."/>
            <person name="Kato K."/>
            <person name="Mitsuyama E."/>
            <person name="Yoshida K."/>
            <person name="Horigome A."/>
            <person name="Xiao J.Z."/>
            <person name="van Sinderen D."/>
        </authorList>
    </citation>
    <scope>NUCLEOTIDE SEQUENCE [LARGE SCALE GENOMIC DNA]</scope>
    <source>
        <strain evidence="2 3">MCC10100</strain>
    </source>
</reference>
<dbReference type="EMBL" id="SHST01000025">
    <property type="protein sequence ID" value="TCF39328.1"/>
    <property type="molecule type" value="Genomic_DNA"/>
</dbReference>
<protein>
    <submittedName>
        <fullName evidence="2">Uncharacterized protein</fullName>
    </submittedName>
</protein>
<comment type="caution">
    <text evidence="2">The sequence shown here is derived from an EMBL/GenBank/DDBJ whole genome shotgun (WGS) entry which is preliminary data.</text>
</comment>
<accession>A0A4R0UR55</accession>
<evidence type="ECO:0000313" key="3">
    <source>
        <dbReference type="Proteomes" id="UP000294241"/>
    </source>
</evidence>
<organism evidence="2 3">
    <name type="scientific">Bifidobacterium longum subsp. longum</name>
    <dbReference type="NCBI Taxonomy" id="1679"/>
    <lineage>
        <taxon>Bacteria</taxon>
        <taxon>Bacillati</taxon>
        <taxon>Actinomycetota</taxon>
        <taxon>Actinomycetes</taxon>
        <taxon>Bifidobacteriales</taxon>
        <taxon>Bifidobacteriaceae</taxon>
        <taxon>Bifidobacterium</taxon>
    </lineage>
</organism>
<evidence type="ECO:0000313" key="2">
    <source>
        <dbReference type="EMBL" id="TCF39328.1"/>
    </source>
</evidence>
<evidence type="ECO:0000256" key="1">
    <source>
        <dbReference type="SAM" id="MobiDB-lite"/>
    </source>
</evidence>
<gene>
    <name evidence="2" type="ORF">MCC10100_1060</name>
</gene>
<feature type="region of interest" description="Disordered" evidence="1">
    <location>
        <begin position="173"/>
        <end position="204"/>
    </location>
</feature>
<dbReference type="Proteomes" id="UP000294241">
    <property type="component" value="Unassembled WGS sequence"/>
</dbReference>
<feature type="region of interest" description="Disordered" evidence="1">
    <location>
        <begin position="216"/>
        <end position="236"/>
    </location>
</feature>
<sequence>MAGALPEKNLRLSLTHPIVSDSYRHSFPMELVCDPNDEADLFLTVFKAKVPMFDLWFDLTYSTFDGVTGSFYPDWSEWTFGDLKEAKDVLHSYLDSIDVLRVFLRTTCGYSSGRRPWTGAACSPRSVVNHVQADRSTGRLAHWQGGGIPESFEEHSLHLVLLRPVGREIPAGSEAYRPSAGVGSTRGHRLPGPAVRDKPQGAGLRRIRVSRIRNREKRCRRRTVQGSRRHQHHQSH</sequence>
<dbReference type="AlphaFoldDB" id="A0A4R0UR55"/>
<proteinExistence type="predicted"/>